<dbReference type="AlphaFoldDB" id="A0AA37LAG9"/>
<accession>A0AA37LAG9</accession>
<sequence length="65" mass="7111">MGYGVDQPKEVLGGGLVERQESDEMTTISDHRPVDDAVVDLETICIKPDEAGMIAFDDGPEQVYQ</sequence>
<dbReference type="GeneID" id="73324702"/>
<name>A0AA37LAG9_9PEZI</name>
<evidence type="ECO:0000256" key="1">
    <source>
        <dbReference type="SAM" id="MobiDB-lite"/>
    </source>
</evidence>
<reference evidence="2 3" key="1">
    <citation type="submission" date="2022-03" db="EMBL/GenBank/DDBJ databases">
        <title>Genome data of Colletotrichum spp.</title>
        <authorList>
            <person name="Utami Y.D."/>
            <person name="Hiruma K."/>
        </authorList>
    </citation>
    <scope>NUCLEOTIDE SEQUENCE [LARGE SCALE GENOMIC DNA]</scope>
    <source>
        <strain evidence="2 3">MAFF 239500</strain>
    </source>
</reference>
<evidence type="ECO:0000313" key="2">
    <source>
        <dbReference type="EMBL" id="GKT43719.1"/>
    </source>
</evidence>
<feature type="region of interest" description="Disordered" evidence="1">
    <location>
        <begin position="1"/>
        <end position="26"/>
    </location>
</feature>
<dbReference type="EMBL" id="BQXU01000008">
    <property type="protein sequence ID" value="GKT43719.1"/>
    <property type="molecule type" value="Genomic_DNA"/>
</dbReference>
<evidence type="ECO:0000313" key="3">
    <source>
        <dbReference type="Proteomes" id="UP001055115"/>
    </source>
</evidence>
<comment type="caution">
    <text evidence="2">The sequence shown here is derived from an EMBL/GenBank/DDBJ whole genome shotgun (WGS) entry which is preliminary data.</text>
</comment>
<dbReference type="Proteomes" id="UP001055115">
    <property type="component" value="Unassembled WGS sequence"/>
</dbReference>
<protein>
    <submittedName>
        <fullName evidence="2">Uncharacterized protein</fullName>
    </submittedName>
</protein>
<proteinExistence type="predicted"/>
<keyword evidence="3" id="KW-1185">Reference proteome</keyword>
<dbReference type="RefSeq" id="XP_049126069.1">
    <property type="nucleotide sequence ID" value="XM_049270112.1"/>
</dbReference>
<organism evidence="2 3">
    <name type="scientific">Colletotrichum spaethianum</name>
    <dbReference type="NCBI Taxonomy" id="700344"/>
    <lineage>
        <taxon>Eukaryota</taxon>
        <taxon>Fungi</taxon>
        <taxon>Dikarya</taxon>
        <taxon>Ascomycota</taxon>
        <taxon>Pezizomycotina</taxon>
        <taxon>Sordariomycetes</taxon>
        <taxon>Hypocreomycetidae</taxon>
        <taxon>Glomerellales</taxon>
        <taxon>Glomerellaceae</taxon>
        <taxon>Colletotrichum</taxon>
        <taxon>Colletotrichum spaethianum species complex</taxon>
    </lineage>
</organism>
<gene>
    <name evidence="2" type="ORF">ColSpa_03900</name>
</gene>